<organism evidence="1 2">
    <name type="scientific">Phragmitibacter flavus</name>
    <dbReference type="NCBI Taxonomy" id="2576071"/>
    <lineage>
        <taxon>Bacteria</taxon>
        <taxon>Pseudomonadati</taxon>
        <taxon>Verrucomicrobiota</taxon>
        <taxon>Verrucomicrobiia</taxon>
        <taxon>Verrucomicrobiales</taxon>
        <taxon>Verrucomicrobiaceae</taxon>
        <taxon>Phragmitibacter</taxon>
    </lineage>
</organism>
<dbReference type="RefSeq" id="WP_138087706.1">
    <property type="nucleotide sequence ID" value="NZ_VAUV01000014.1"/>
</dbReference>
<proteinExistence type="predicted"/>
<accession>A0A5R8KAG8</accession>
<evidence type="ECO:0000313" key="1">
    <source>
        <dbReference type="EMBL" id="TLD69291.1"/>
    </source>
</evidence>
<gene>
    <name evidence="1" type="ORF">FEM03_18130</name>
</gene>
<reference evidence="1 2" key="1">
    <citation type="submission" date="2019-05" db="EMBL/GenBank/DDBJ databases">
        <title>Verrucobacter flavum gen. nov., sp. nov. a new member of the family Verrucomicrobiaceae.</title>
        <authorList>
            <person name="Szuroczki S."/>
            <person name="Abbaszade G."/>
            <person name="Szabo A."/>
            <person name="Felfoldi T."/>
            <person name="Schumann P."/>
            <person name="Boka K."/>
            <person name="Keki Z."/>
            <person name="Toumi M."/>
            <person name="Toth E."/>
        </authorList>
    </citation>
    <scope>NUCLEOTIDE SEQUENCE [LARGE SCALE GENOMIC DNA]</scope>
    <source>
        <strain evidence="1 2">MG-N-17</strain>
    </source>
</reference>
<protein>
    <submittedName>
        <fullName evidence="1">Uncharacterized protein</fullName>
    </submittedName>
</protein>
<comment type="caution">
    <text evidence="1">The sequence shown here is derived from an EMBL/GenBank/DDBJ whole genome shotgun (WGS) entry which is preliminary data.</text>
</comment>
<dbReference type="Proteomes" id="UP000306196">
    <property type="component" value="Unassembled WGS sequence"/>
</dbReference>
<dbReference type="EMBL" id="VAUV01000014">
    <property type="protein sequence ID" value="TLD69291.1"/>
    <property type="molecule type" value="Genomic_DNA"/>
</dbReference>
<evidence type="ECO:0000313" key="2">
    <source>
        <dbReference type="Proteomes" id="UP000306196"/>
    </source>
</evidence>
<dbReference type="OrthoDB" id="7107947at2"/>
<sequence>MVAPEPEVACREAIACWSSIQELVEFAERRHGYSNSNCGSGVTYPEDLDEYEITLGEISLARGQLKIYRYRIAIPPGWEILVAEQLYLQILSTVLRENGFFDEAEKVGLIAKRFVER</sequence>
<keyword evidence="2" id="KW-1185">Reference proteome</keyword>
<dbReference type="AlphaFoldDB" id="A0A5R8KAG8"/>
<name>A0A5R8KAG8_9BACT</name>